<dbReference type="InterPro" id="IPR000998">
    <property type="entry name" value="MAM_dom"/>
</dbReference>
<accession>A0ABQ9ZSE9</accession>
<dbReference type="Gene3D" id="3.30.710.10">
    <property type="entry name" value="Potassium Channel Kv1.1, Chain A"/>
    <property type="match status" value="1"/>
</dbReference>
<reference evidence="5 6" key="1">
    <citation type="journal article" date="2023" name="Nucleic Acids Res.">
        <title>The hologenome of Daphnia magna reveals possible DNA methylation and microbiome-mediated evolution of the host genome.</title>
        <authorList>
            <person name="Chaturvedi A."/>
            <person name="Li X."/>
            <person name="Dhandapani V."/>
            <person name="Marshall H."/>
            <person name="Kissane S."/>
            <person name="Cuenca-Cambronero M."/>
            <person name="Asole G."/>
            <person name="Calvet F."/>
            <person name="Ruiz-Romero M."/>
            <person name="Marangio P."/>
            <person name="Guigo R."/>
            <person name="Rago D."/>
            <person name="Mirbahai L."/>
            <person name="Eastwood N."/>
            <person name="Colbourne J.K."/>
            <person name="Zhou J."/>
            <person name="Mallon E."/>
            <person name="Orsini L."/>
        </authorList>
    </citation>
    <scope>NUCLEOTIDE SEQUENCE [LARGE SCALE GENOMIC DNA]</scope>
    <source>
        <strain evidence="5">LRV0_1</strain>
    </source>
</reference>
<dbReference type="PANTHER" id="PTHR24413">
    <property type="entry name" value="SPECKLE-TYPE POZ PROTEIN"/>
    <property type="match status" value="1"/>
</dbReference>
<gene>
    <name evidence="5" type="ORF">OUZ56_030824</name>
</gene>
<dbReference type="PROSITE" id="PS50060">
    <property type="entry name" value="MAM_2"/>
    <property type="match status" value="1"/>
</dbReference>
<dbReference type="PROSITE" id="PS50097">
    <property type="entry name" value="BTB"/>
    <property type="match status" value="1"/>
</dbReference>
<dbReference type="Pfam" id="PF00629">
    <property type="entry name" value="MAM"/>
    <property type="match status" value="1"/>
</dbReference>
<dbReference type="SUPFAM" id="SSF54695">
    <property type="entry name" value="POZ domain"/>
    <property type="match status" value="1"/>
</dbReference>
<evidence type="ECO:0000256" key="1">
    <source>
        <dbReference type="SAM" id="MobiDB-lite"/>
    </source>
</evidence>
<keyword evidence="2" id="KW-0732">Signal</keyword>
<keyword evidence="6" id="KW-1185">Reference proteome</keyword>
<dbReference type="Pfam" id="PF00651">
    <property type="entry name" value="BTB"/>
    <property type="match status" value="1"/>
</dbReference>
<dbReference type="EMBL" id="JAOYFB010000005">
    <property type="protein sequence ID" value="KAK4015852.1"/>
    <property type="molecule type" value="Genomic_DNA"/>
</dbReference>
<dbReference type="Gene3D" id="1.25.40.420">
    <property type="match status" value="1"/>
</dbReference>
<feature type="chain" id="PRO_5045947400" evidence="2">
    <location>
        <begin position="27"/>
        <end position="638"/>
    </location>
</feature>
<feature type="region of interest" description="Disordered" evidence="1">
    <location>
        <begin position="235"/>
        <end position="282"/>
    </location>
</feature>
<name>A0ABQ9ZSE9_9CRUS</name>
<dbReference type="InterPro" id="IPR011333">
    <property type="entry name" value="SKP1/BTB/POZ_sf"/>
</dbReference>
<feature type="compositionally biased region" description="Low complexity" evidence="1">
    <location>
        <begin position="235"/>
        <end position="280"/>
    </location>
</feature>
<protein>
    <submittedName>
        <fullName evidence="5">Uncharacterized protein</fullName>
    </submittedName>
</protein>
<comment type="caution">
    <text evidence="5">The sequence shown here is derived from an EMBL/GenBank/DDBJ whole genome shotgun (WGS) entry which is preliminary data.</text>
</comment>
<feature type="domain" description="BTB" evidence="4">
    <location>
        <begin position="475"/>
        <end position="542"/>
    </location>
</feature>
<dbReference type="SMART" id="SM00225">
    <property type="entry name" value="BTB"/>
    <property type="match status" value="1"/>
</dbReference>
<dbReference type="SUPFAM" id="SSF49899">
    <property type="entry name" value="Concanavalin A-like lectins/glucanases"/>
    <property type="match status" value="1"/>
</dbReference>
<feature type="domain" description="MAM" evidence="3">
    <location>
        <begin position="64"/>
        <end position="227"/>
    </location>
</feature>
<feature type="signal peptide" evidence="2">
    <location>
        <begin position="1"/>
        <end position="26"/>
    </location>
</feature>
<organism evidence="5 6">
    <name type="scientific">Daphnia magna</name>
    <dbReference type="NCBI Taxonomy" id="35525"/>
    <lineage>
        <taxon>Eukaryota</taxon>
        <taxon>Metazoa</taxon>
        <taxon>Ecdysozoa</taxon>
        <taxon>Arthropoda</taxon>
        <taxon>Crustacea</taxon>
        <taxon>Branchiopoda</taxon>
        <taxon>Diplostraca</taxon>
        <taxon>Cladocera</taxon>
        <taxon>Anomopoda</taxon>
        <taxon>Daphniidae</taxon>
        <taxon>Daphnia</taxon>
    </lineage>
</organism>
<dbReference type="InterPro" id="IPR013320">
    <property type="entry name" value="ConA-like_dom_sf"/>
</dbReference>
<evidence type="ECO:0000313" key="5">
    <source>
        <dbReference type="EMBL" id="KAK4015852.1"/>
    </source>
</evidence>
<dbReference type="Gene3D" id="2.60.120.200">
    <property type="match status" value="1"/>
</dbReference>
<evidence type="ECO:0000256" key="2">
    <source>
        <dbReference type="SAM" id="SignalP"/>
    </source>
</evidence>
<evidence type="ECO:0000259" key="3">
    <source>
        <dbReference type="PROSITE" id="PS50060"/>
    </source>
</evidence>
<dbReference type="InterPro" id="IPR000210">
    <property type="entry name" value="BTB/POZ_dom"/>
</dbReference>
<evidence type="ECO:0000313" key="6">
    <source>
        <dbReference type="Proteomes" id="UP001234178"/>
    </source>
</evidence>
<proteinExistence type="predicted"/>
<dbReference type="Proteomes" id="UP001234178">
    <property type="component" value="Unassembled WGS sequence"/>
</dbReference>
<evidence type="ECO:0000259" key="4">
    <source>
        <dbReference type="PROSITE" id="PS50097"/>
    </source>
</evidence>
<sequence length="638" mass="71748">MDQHFILFLVGLLWVLITTTIVPVNSEEWTMDIEYFNDTISNTTTEPTPTTFTTETPFSPIPGFNIDFENGTIAPWVEASRRSAKWKIENTNSPWESDNAAPTPLNGSSYLRVDRGASLSFGVAILRSPVIIATPGVSSAILSFSFWIRSKWSQYTNLEVYIATDGKEDLFDSLHEYADINNRDWQTLSIPIISTTIGRDFEIQVVFYAYCGTNVEDAVAIDDISLTITGETTTTTDRTPTFTPDETTTVRSTTSPMTTSTGAPTTTPATEEPTTTNEPTTRNDNCYQQYNCINNDGVYIKYKTNVVHSKVVLGCIVVHLSSVPVSQGLRRQLFTAKDNIDYVWRLDLRDEGQNIRIYLNRCQSASGKSPTSNPVHVTFAIIDKTRQELFKQVFVLPIPTSVSSAFYLLNKNVIRESDCLQMDKSLIVYCKIGLLIYKGTKSGVKAAEVSDLPFSEGDQLLRTQMEQLFESKALNDVTLDVNGRPFQAHKSILASKSKVFAAMFVHETKEKLSNHVQVDDIEPDVFQEVLRFIYTGRLSLETMEKMATDLLAAADKYLLDQLKTECEKHLIHRISPESCLDLLLLTDQHPASHLKKLALDFFRRFPTEVMGTDSWKQAKQDNSAWLWDVMQIVLSPAS</sequence>